<dbReference type="SMART" id="SM00257">
    <property type="entry name" value="LysM"/>
    <property type="match status" value="1"/>
</dbReference>
<dbReference type="Gene3D" id="3.10.350.10">
    <property type="entry name" value="LysM domain"/>
    <property type="match status" value="1"/>
</dbReference>
<dbReference type="CDD" id="cd00118">
    <property type="entry name" value="LysM"/>
    <property type="match status" value="1"/>
</dbReference>
<evidence type="ECO:0000313" key="5">
    <source>
        <dbReference type="Proteomes" id="UP000789704"/>
    </source>
</evidence>
<keyword evidence="2" id="KW-0472">Membrane</keyword>
<feature type="region of interest" description="Disordered" evidence="1">
    <location>
        <begin position="219"/>
        <end position="249"/>
    </location>
</feature>
<protein>
    <recommendedName>
        <fullName evidence="3">LysM domain-containing protein</fullName>
    </recommendedName>
</protein>
<dbReference type="InterPro" id="IPR036779">
    <property type="entry name" value="LysM_dom_sf"/>
</dbReference>
<keyword evidence="2" id="KW-1133">Transmembrane helix</keyword>
<dbReference type="PANTHER" id="PTHR21666:SF270">
    <property type="entry name" value="MUREIN HYDROLASE ACTIVATOR ENVC"/>
    <property type="match status" value="1"/>
</dbReference>
<dbReference type="RefSeq" id="WP_228875995.1">
    <property type="nucleotide sequence ID" value="NZ_CAJQYX010000001.1"/>
</dbReference>
<evidence type="ECO:0000256" key="1">
    <source>
        <dbReference type="SAM" id="MobiDB-lite"/>
    </source>
</evidence>
<proteinExistence type="predicted"/>
<name>A0A9N8RW38_9BURK</name>
<dbReference type="InterPro" id="IPR011055">
    <property type="entry name" value="Dup_hybrid_motif"/>
</dbReference>
<dbReference type="PROSITE" id="PS51257">
    <property type="entry name" value="PROKAR_LIPOPROTEIN"/>
    <property type="match status" value="1"/>
</dbReference>
<dbReference type="Gene3D" id="2.70.70.10">
    <property type="entry name" value="Glucose Permease (Domain IIA)"/>
    <property type="match status" value="1"/>
</dbReference>
<dbReference type="InterPro" id="IPR016047">
    <property type="entry name" value="M23ase_b-sheet_dom"/>
</dbReference>
<feature type="transmembrane region" description="Helical" evidence="2">
    <location>
        <begin position="12"/>
        <end position="30"/>
    </location>
</feature>
<dbReference type="GO" id="GO:0004222">
    <property type="term" value="F:metalloendopeptidase activity"/>
    <property type="evidence" value="ECO:0007669"/>
    <property type="project" value="TreeGrafter"/>
</dbReference>
<feature type="domain" description="LysM" evidence="3">
    <location>
        <begin position="53"/>
        <end position="97"/>
    </location>
</feature>
<reference evidence="4" key="1">
    <citation type="submission" date="2021-04" db="EMBL/GenBank/DDBJ databases">
        <authorList>
            <person name="Vanwijnsberghe S."/>
        </authorList>
    </citation>
    <scope>NUCLEOTIDE SEQUENCE</scope>
    <source>
        <strain evidence="4">LMG 31841</strain>
    </source>
</reference>
<dbReference type="Proteomes" id="UP000789704">
    <property type="component" value="Unassembled WGS sequence"/>
</dbReference>
<gene>
    <name evidence="4" type="ORF">LMG31841_01992</name>
</gene>
<organism evidence="4 5">
    <name type="scientific">Paraburkholderia saeva</name>
    <dbReference type="NCBI Taxonomy" id="2777537"/>
    <lineage>
        <taxon>Bacteria</taxon>
        <taxon>Pseudomonadati</taxon>
        <taxon>Pseudomonadota</taxon>
        <taxon>Betaproteobacteria</taxon>
        <taxon>Burkholderiales</taxon>
        <taxon>Burkholderiaceae</taxon>
        <taxon>Paraburkholderia</taxon>
    </lineage>
</organism>
<dbReference type="Pfam" id="PF01551">
    <property type="entry name" value="Peptidase_M23"/>
    <property type="match status" value="1"/>
</dbReference>
<dbReference type="CDD" id="cd12797">
    <property type="entry name" value="M23_peptidase"/>
    <property type="match status" value="1"/>
</dbReference>
<keyword evidence="2" id="KW-0812">Transmembrane</keyword>
<evidence type="ECO:0000259" key="3">
    <source>
        <dbReference type="PROSITE" id="PS51782"/>
    </source>
</evidence>
<dbReference type="AlphaFoldDB" id="A0A9N8RW38"/>
<dbReference type="EMBL" id="CAJQZC010000003">
    <property type="protein sequence ID" value="CAG4894788.1"/>
    <property type="molecule type" value="Genomic_DNA"/>
</dbReference>
<evidence type="ECO:0000256" key="2">
    <source>
        <dbReference type="SAM" id="Phobius"/>
    </source>
</evidence>
<accession>A0A9N8RW38</accession>
<dbReference type="PANTHER" id="PTHR21666">
    <property type="entry name" value="PEPTIDASE-RELATED"/>
    <property type="match status" value="1"/>
</dbReference>
<dbReference type="SUPFAM" id="SSF51261">
    <property type="entry name" value="Duplicated hybrid motif"/>
    <property type="match status" value="1"/>
</dbReference>
<dbReference type="InterPro" id="IPR018392">
    <property type="entry name" value="LysM"/>
</dbReference>
<dbReference type="Pfam" id="PF01476">
    <property type="entry name" value="LysM"/>
    <property type="match status" value="1"/>
</dbReference>
<sequence>MTAAWSRRTAQVLLFMGVAVSMCACTIVPWNDTTHPGAPAQTYQPSSGGVPAGYYRVNPGDSLLSVATAFGQRAEDVAAWNHLSPNAPVVAGQILRVAPPAASVTGPGGVVPPVAGGATGAPPAEVSTVKLAWPVRGPILSTFNAARKGIVIGGKPGDPVKASAAGRVVYAGTGMEAYGPLIIIKHDATIITAYGHNRTLLVKEGDAVTQGQTIAEMGADANGSGSMQFEVRSSGKPVDPLSLLPKPGG</sequence>
<keyword evidence="5" id="KW-1185">Reference proteome</keyword>
<evidence type="ECO:0000313" key="4">
    <source>
        <dbReference type="EMBL" id="CAG4894788.1"/>
    </source>
</evidence>
<dbReference type="InterPro" id="IPR050570">
    <property type="entry name" value="Cell_wall_metabolism_enzyme"/>
</dbReference>
<dbReference type="PROSITE" id="PS51782">
    <property type="entry name" value="LYSM"/>
    <property type="match status" value="1"/>
</dbReference>
<comment type="caution">
    <text evidence="4">The sequence shown here is derived from an EMBL/GenBank/DDBJ whole genome shotgun (WGS) entry which is preliminary data.</text>
</comment>